<comment type="subcellular location">
    <subcellularLocation>
        <location evidence="1">Nucleus speckle</location>
    </subcellularLocation>
</comment>
<evidence type="ECO:0000313" key="14">
    <source>
        <dbReference type="EMBL" id="CAG9762139.1"/>
    </source>
</evidence>
<keyword evidence="7 12" id="KW-0238">DNA-binding</keyword>
<feature type="DNA-binding region" description="HMG box" evidence="12">
    <location>
        <begin position="17"/>
        <end position="85"/>
    </location>
</feature>
<dbReference type="PANTHER" id="PTHR10270">
    <property type="entry name" value="SOX TRANSCRIPTION FACTOR"/>
    <property type="match status" value="1"/>
</dbReference>
<dbReference type="GO" id="GO:0005516">
    <property type="term" value="F:calmodulin binding"/>
    <property type="evidence" value="ECO:0007669"/>
    <property type="project" value="UniProtKB-KW"/>
</dbReference>
<dbReference type="Gene3D" id="1.10.30.10">
    <property type="entry name" value="High mobility group box domain"/>
    <property type="match status" value="1"/>
</dbReference>
<evidence type="ECO:0000256" key="8">
    <source>
        <dbReference type="ARBA" id="ARBA00023159"/>
    </source>
</evidence>
<dbReference type="GO" id="GO:0000978">
    <property type="term" value="F:RNA polymerase II cis-regulatory region sequence-specific DNA binding"/>
    <property type="evidence" value="ECO:0007669"/>
    <property type="project" value="TreeGrafter"/>
</dbReference>
<dbReference type="Proteomes" id="UP001152799">
    <property type="component" value="Chromosome 11"/>
</dbReference>
<evidence type="ECO:0000313" key="15">
    <source>
        <dbReference type="Proteomes" id="UP001152799"/>
    </source>
</evidence>
<dbReference type="SUPFAM" id="SSF47095">
    <property type="entry name" value="HMG-box"/>
    <property type="match status" value="1"/>
</dbReference>
<dbReference type="Pfam" id="PF00505">
    <property type="entry name" value="HMG_box"/>
    <property type="match status" value="1"/>
</dbReference>
<evidence type="ECO:0000256" key="12">
    <source>
        <dbReference type="PROSITE-ProRule" id="PRU00267"/>
    </source>
</evidence>
<dbReference type="GO" id="GO:0007548">
    <property type="term" value="P:sex differentiation"/>
    <property type="evidence" value="ECO:0007669"/>
    <property type="project" value="UniProtKB-KW"/>
</dbReference>
<accession>A0A9N9QK80</accession>
<keyword evidence="6" id="KW-0726">Sexual differentiation</keyword>
<evidence type="ECO:0000256" key="7">
    <source>
        <dbReference type="ARBA" id="ARBA00023125"/>
    </source>
</evidence>
<comment type="similarity">
    <text evidence="2">Belongs to the SRY family.</text>
</comment>
<feature type="domain" description="HMG box" evidence="13">
    <location>
        <begin position="17"/>
        <end position="85"/>
    </location>
</feature>
<dbReference type="InterPro" id="IPR050140">
    <property type="entry name" value="SRY-related_HMG-box_TF-like"/>
</dbReference>
<gene>
    <name evidence="14" type="ORF">CEUTPL_LOCUS2823</name>
</gene>
<evidence type="ECO:0000256" key="10">
    <source>
        <dbReference type="ARBA" id="ARBA00032498"/>
    </source>
</evidence>
<evidence type="ECO:0000256" key="9">
    <source>
        <dbReference type="ARBA" id="ARBA00023163"/>
    </source>
</evidence>
<keyword evidence="9" id="KW-0804">Transcription</keyword>
<keyword evidence="4" id="KW-0221">Differentiation</keyword>
<keyword evidence="15" id="KW-1185">Reference proteome</keyword>
<dbReference type="InterPro" id="IPR036910">
    <property type="entry name" value="HMG_box_dom_sf"/>
</dbReference>
<evidence type="ECO:0000256" key="11">
    <source>
        <dbReference type="ARBA" id="ARBA00045821"/>
    </source>
</evidence>
<dbReference type="GO" id="GO:0030154">
    <property type="term" value="P:cell differentiation"/>
    <property type="evidence" value="ECO:0007669"/>
    <property type="project" value="UniProtKB-KW"/>
</dbReference>
<dbReference type="GO" id="GO:0016607">
    <property type="term" value="C:nuclear speck"/>
    <property type="evidence" value="ECO:0007669"/>
    <property type="project" value="UniProtKB-SubCell"/>
</dbReference>
<dbReference type="PROSITE" id="PS50118">
    <property type="entry name" value="HMG_BOX_2"/>
    <property type="match status" value="1"/>
</dbReference>
<evidence type="ECO:0000256" key="6">
    <source>
        <dbReference type="ARBA" id="ARBA00022928"/>
    </source>
</evidence>
<evidence type="ECO:0000259" key="13">
    <source>
        <dbReference type="PROSITE" id="PS50118"/>
    </source>
</evidence>
<dbReference type="PANTHER" id="PTHR10270:SF161">
    <property type="entry name" value="SEX-DETERMINING REGION Y PROTEIN"/>
    <property type="match status" value="1"/>
</dbReference>
<evidence type="ECO:0000256" key="2">
    <source>
        <dbReference type="ARBA" id="ARBA00005998"/>
    </source>
</evidence>
<sequence>MDDHFNLQIIQQMYPKVPRPPNAFMLYANENRKVLSRLYPTESNAEISKRLGQTWKMLCQQKKNKYFMNAKLIDKEHKRKHPGYVYNPKDARVRKALRANLKDMANNNNNNNSRINELLFQNDDDLSVNDDVSKEASQLMLPSNIFEMTQADKELFENEKQATLQLANAYETLSKSAVFNYRSISSSASKIIDDPQLYSNNTMYHEEYIVKYFNNALDYDAYNVTTEDGFSFPYIALRYNLFRHNNT</sequence>
<evidence type="ECO:0000256" key="3">
    <source>
        <dbReference type="ARBA" id="ARBA00019052"/>
    </source>
</evidence>
<evidence type="ECO:0000256" key="5">
    <source>
        <dbReference type="ARBA" id="ARBA00022860"/>
    </source>
</evidence>
<dbReference type="InterPro" id="IPR009071">
    <property type="entry name" value="HMG_box_dom"/>
</dbReference>
<keyword evidence="5" id="KW-0112">Calmodulin-binding</keyword>
<name>A0A9N9QK80_9CUCU</name>
<dbReference type="AlphaFoldDB" id="A0A9N9QK80"/>
<organism evidence="14 15">
    <name type="scientific">Ceutorhynchus assimilis</name>
    <name type="common">cabbage seed weevil</name>
    <dbReference type="NCBI Taxonomy" id="467358"/>
    <lineage>
        <taxon>Eukaryota</taxon>
        <taxon>Metazoa</taxon>
        <taxon>Ecdysozoa</taxon>
        <taxon>Arthropoda</taxon>
        <taxon>Hexapoda</taxon>
        <taxon>Insecta</taxon>
        <taxon>Pterygota</taxon>
        <taxon>Neoptera</taxon>
        <taxon>Endopterygota</taxon>
        <taxon>Coleoptera</taxon>
        <taxon>Polyphaga</taxon>
        <taxon>Cucujiformia</taxon>
        <taxon>Curculionidae</taxon>
        <taxon>Ceutorhynchinae</taxon>
        <taxon>Ceutorhynchus</taxon>
    </lineage>
</organism>
<comment type="function">
    <text evidence="11">Transcriptional regulator that controls a genetic switch in male development. It is necessary and sufficient for initiating male sex determination by directing the development of supporting cell precursors (pre-Sertoli cells) as Sertoli rather than granulosa cells. Involved in different aspects of gene regulation including promoter activation or repression. Binds to the DNA consensus sequence 5'-[AT]AACAA[AT]-3'. SRY HMG box recognizes DNA by partial intercalation in the minor groove and promotes DNA bending. Also involved in pre-mRNA splicing. In male adult brain involved in the maintenance of motor functions of dopaminergic neurons.</text>
</comment>
<evidence type="ECO:0000256" key="4">
    <source>
        <dbReference type="ARBA" id="ARBA00022782"/>
    </source>
</evidence>
<dbReference type="OrthoDB" id="6247875at2759"/>
<evidence type="ECO:0000256" key="1">
    <source>
        <dbReference type="ARBA" id="ARBA00004324"/>
    </source>
</evidence>
<proteinExistence type="inferred from homology"/>
<dbReference type="GO" id="GO:0001228">
    <property type="term" value="F:DNA-binding transcription activator activity, RNA polymerase II-specific"/>
    <property type="evidence" value="ECO:0007669"/>
    <property type="project" value="TreeGrafter"/>
</dbReference>
<keyword evidence="8" id="KW-0010">Activator</keyword>
<keyword evidence="12" id="KW-0539">Nucleus</keyword>
<reference evidence="14" key="1">
    <citation type="submission" date="2022-01" db="EMBL/GenBank/DDBJ databases">
        <authorList>
            <person name="King R."/>
        </authorList>
    </citation>
    <scope>NUCLEOTIDE SEQUENCE</scope>
</reference>
<dbReference type="SMART" id="SM00398">
    <property type="entry name" value="HMG"/>
    <property type="match status" value="1"/>
</dbReference>
<dbReference type="EMBL" id="OU892287">
    <property type="protein sequence ID" value="CAG9762139.1"/>
    <property type="molecule type" value="Genomic_DNA"/>
</dbReference>
<protein>
    <recommendedName>
        <fullName evidence="3">Sex-determining region Y protein</fullName>
    </recommendedName>
    <alternativeName>
        <fullName evidence="10">Testis-determining factor</fullName>
    </alternativeName>
</protein>